<gene>
    <name evidence="1" type="ordered locus">TMO_0071</name>
</gene>
<dbReference type="KEGG" id="tmo:TMO_0071"/>
<proteinExistence type="predicted"/>
<organism evidence="1 2">
    <name type="scientific">Tistrella mobilis (strain KA081020-065)</name>
    <dbReference type="NCBI Taxonomy" id="1110502"/>
    <lineage>
        <taxon>Bacteria</taxon>
        <taxon>Pseudomonadati</taxon>
        <taxon>Pseudomonadota</taxon>
        <taxon>Alphaproteobacteria</taxon>
        <taxon>Geminicoccales</taxon>
        <taxon>Geminicoccaceae</taxon>
        <taxon>Tistrella</taxon>
    </lineage>
</organism>
<evidence type="ECO:0000313" key="2">
    <source>
        <dbReference type="Proteomes" id="UP000005258"/>
    </source>
</evidence>
<keyword evidence="2" id="KW-1185">Reference proteome</keyword>
<reference evidence="1 2" key="1">
    <citation type="journal article" date="2012" name="J. Am. Chem. Soc.">
        <title>Bacterial biosynthesis and maturation of the didemnin anti-cancer agents.</title>
        <authorList>
            <person name="Xu Y."/>
            <person name="Kersten R.D."/>
            <person name="Nam S.J."/>
            <person name="Lu L."/>
            <person name="Al-Suwailem A.M."/>
            <person name="Zheng H."/>
            <person name="Fenical W."/>
            <person name="Dorrestein P.C."/>
            <person name="Moore B.S."/>
            <person name="Qian P.Y."/>
        </authorList>
    </citation>
    <scope>NUCLEOTIDE SEQUENCE [LARGE SCALE GENOMIC DNA]</scope>
    <source>
        <strain evidence="1 2">KA081020-065</strain>
    </source>
</reference>
<dbReference type="AlphaFoldDB" id="I3TGM2"/>
<evidence type="ECO:0000313" key="1">
    <source>
        <dbReference type="EMBL" id="AFK51910.1"/>
    </source>
</evidence>
<dbReference type="STRING" id="1110502.TMO_0071"/>
<dbReference type="Proteomes" id="UP000005258">
    <property type="component" value="Chromosome"/>
</dbReference>
<name>I3TGM2_TISMK</name>
<protein>
    <submittedName>
        <fullName evidence="1">Uncharacterized protein</fullName>
    </submittedName>
</protein>
<accession>I3TGM2</accession>
<sequence>MPGLRYLIGKISGKINNIDARIKSRSTHDLADQIEQTKYRETEMRRFLQGIIADVPAARMTEGHHAMTLFVLGARTTCTSGYYQLAKNWIRAAERRIFTLTGERSHESL</sequence>
<dbReference type="EMBL" id="CP003236">
    <property type="protein sequence ID" value="AFK51910.1"/>
    <property type="molecule type" value="Genomic_DNA"/>
</dbReference>
<dbReference type="HOGENOM" id="CLU_2182782_0_0_5"/>